<dbReference type="GO" id="GO:0009002">
    <property type="term" value="F:serine-type D-Ala-D-Ala carboxypeptidase activity"/>
    <property type="evidence" value="ECO:0007669"/>
    <property type="project" value="UniProtKB-EC"/>
</dbReference>
<dbReference type="InterPro" id="IPR000667">
    <property type="entry name" value="Peptidase_S13"/>
</dbReference>
<evidence type="ECO:0000256" key="3">
    <source>
        <dbReference type="SAM" id="SignalP"/>
    </source>
</evidence>
<comment type="caution">
    <text evidence="4">The sequence shown here is derived from an EMBL/GenBank/DDBJ whole genome shotgun (WGS) entry which is preliminary data.</text>
</comment>
<evidence type="ECO:0000256" key="2">
    <source>
        <dbReference type="ARBA" id="ARBA00022801"/>
    </source>
</evidence>
<accession>A0A916J5K8</accession>
<name>A0A916J5K8_9PROT</name>
<keyword evidence="3" id="KW-0732">Signal</keyword>
<dbReference type="Pfam" id="PF02113">
    <property type="entry name" value="Peptidase_S13"/>
    <property type="match status" value="1"/>
</dbReference>
<keyword evidence="5" id="KW-1185">Reference proteome</keyword>
<dbReference type="Gene3D" id="3.40.710.10">
    <property type="entry name" value="DD-peptidase/beta-lactamase superfamily"/>
    <property type="match status" value="1"/>
</dbReference>
<proteinExistence type="inferred from homology"/>
<evidence type="ECO:0000313" key="4">
    <source>
        <dbReference type="EMBL" id="CAG4884639.1"/>
    </source>
</evidence>
<gene>
    <name evidence="4" type="ORF">GTOL_12522</name>
</gene>
<organism evidence="4 5">
    <name type="scientific">Georgfuchsia toluolica</name>
    <dbReference type="NCBI Taxonomy" id="424218"/>
    <lineage>
        <taxon>Bacteria</taxon>
        <taxon>Pseudomonadati</taxon>
        <taxon>Pseudomonadota</taxon>
        <taxon>Betaproteobacteria</taxon>
        <taxon>Nitrosomonadales</taxon>
        <taxon>Sterolibacteriaceae</taxon>
        <taxon>Georgfuchsia</taxon>
    </lineage>
</organism>
<dbReference type="AlphaFoldDB" id="A0A916J5K8"/>
<feature type="chain" id="PRO_5036788885" evidence="3">
    <location>
        <begin position="29"/>
        <end position="471"/>
    </location>
</feature>
<keyword evidence="4" id="KW-0645">Protease</keyword>
<dbReference type="EMBL" id="CAJQUM010000001">
    <property type="protein sequence ID" value="CAG4884639.1"/>
    <property type="molecule type" value="Genomic_DNA"/>
</dbReference>
<dbReference type="PANTHER" id="PTHR30023:SF0">
    <property type="entry name" value="PENICILLIN-SENSITIVE CARBOXYPEPTIDASE A"/>
    <property type="match status" value="1"/>
</dbReference>
<dbReference type="NCBIfam" id="TIGR00666">
    <property type="entry name" value="PBP4"/>
    <property type="match status" value="1"/>
</dbReference>
<dbReference type="PANTHER" id="PTHR30023">
    <property type="entry name" value="D-ALANYL-D-ALANINE CARBOXYPEPTIDASE"/>
    <property type="match status" value="1"/>
</dbReference>
<dbReference type="PRINTS" id="PR00922">
    <property type="entry name" value="DADACBPTASE3"/>
</dbReference>
<dbReference type="InterPro" id="IPR012338">
    <property type="entry name" value="Beta-lactam/transpept-like"/>
</dbReference>
<protein>
    <submittedName>
        <fullName evidence="4">D-alanyl-D-alanine carboxypeptidase</fullName>
        <ecNumber evidence="4">3.4.16.4</ecNumber>
    </submittedName>
</protein>
<dbReference type="EC" id="3.4.16.4" evidence="4"/>
<dbReference type="Gene3D" id="3.50.80.20">
    <property type="entry name" value="D-Ala-D-Ala carboxypeptidase C, peptidase S13"/>
    <property type="match status" value="1"/>
</dbReference>
<feature type="signal peptide" evidence="3">
    <location>
        <begin position="1"/>
        <end position="28"/>
    </location>
</feature>
<dbReference type="RefSeq" id="WP_246590975.1">
    <property type="nucleotide sequence ID" value="NZ_CAJQUM010000001.1"/>
</dbReference>
<dbReference type="SUPFAM" id="SSF56601">
    <property type="entry name" value="beta-lactamase/transpeptidase-like"/>
    <property type="match status" value="1"/>
</dbReference>
<dbReference type="GO" id="GO:0000270">
    <property type="term" value="P:peptidoglycan metabolic process"/>
    <property type="evidence" value="ECO:0007669"/>
    <property type="project" value="TreeGrafter"/>
</dbReference>
<keyword evidence="4" id="KW-0121">Carboxypeptidase</keyword>
<comment type="similarity">
    <text evidence="1">Belongs to the peptidase S13 family.</text>
</comment>
<evidence type="ECO:0000313" key="5">
    <source>
        <dbReference type="Proteomes" id="UP000742786"/>
    </source>
</evidence>
<evidence type="ECO:0000256" key="1">
    <source>
        <dbReference type="ARBA" id="ARBA00006096"/>
    </source>
</evidence>
<dbReference type="Proteomes" id="UP000742786">
    <property type="component" value="Unassembled WGS sequence"/>
</dbReference>
<reference evidence="4" key="1">
    <citation type="submission" date="2021-04" db="EMBL/GenBank/DDBJ databases">
        <authorList>
            <person name="Hornung B."/>
        </authorList>
    </citation>
    <scope>NUCLEOTIDE SEQUENCE</scope>
    <source>
        <strain evidence="4">G5G6</strain>
    </source>
</reference>
<sequence>MMRGNFESAWQIACICLAFFCFCASAHAALPAPVVAELKAAGIPASAVGIVVQQVGKRAALIELNPRQAMNPASAMKLITTWAALEMLGPALTWTTRAYIQGTLADGILYGDLIIQGSGDPRLTQEQFWLLLRQLRARGLRQIKGDLVLDRSAFAPIAQDTAFDDKPLRPYNVAPDALLLNFKAVRLTLIPRGERIVLSAEPPLTDLNIVNLMRTVPGECGEWKDGLRAEQTEHEGRYQLALSGSYPAACSEQDWNLGVLSHRDYAAAVFRDLWRELGGTLDGAVRDGTTPSAAQPMAVIESPPLAEIVRDINKYSNNVMARELFLSLARDKPATLPGAAAAVKQWLADRNIAAPELVLDNGAGLSRHERISAATLAQLLQDAAASPLMPEFVASLPLAAVDGTMKKRLKDDGIAGHAHIKTGTLDGIKTMAGYVLDARGRTMIVVFLVNHPNAQRAQAAEDALLRWVYRR</sequence>
<keyword evidence="2 4" id="KW-0378">Hydrolase</keyword>
<dbReference type="GO" id="GO:0006508">
    <property type="term" value="P:proteolysis"/>
    <property type="evidence" value="ECO:0007669"/>
    <property type="project" value="InterPro"/>
</dbReference>